<dbReference type="GO" id="GO:0005886">
    <property type="term" value="C:plasma membrane"/>
    <property type="evidence" value="ECO:0007669"/>
    <property type="project" value="UniProtKB-SubCell"/>
</dbReference>
<organism evidence="20 21">
    <name type="scientific">Corynebacterium hindlerae</name>
    <dbReference type="NCBI Taxonomy" id="699041"/>
    <lineage>
        <taxon>Bacteria</taxon>
        <taxon>Bacillati</taxon>
        <taxon>Actinomycetota</taxon>
        <taxon>Actinomycetes</taxon>
        <taxon>Mycobacteriales</taxon>
        <taxon>Corynebacteriaceae</taxon>
        <taxon>Corynebacterium</taxon>
    </lineage>
</organism>
<keyword evidence="10 19" id="KW-0812">Transmembrane</keyword>
<keyword evidence="21" id="KW-1185">Reference proteome</keyword>
<evidence type="ECO:0000256" key="11">
    <source>
        <dbReference type="ARBA" id="ARBA00022842"/>
    </source>
</evidence>
<dbReference type="GO" id="GO:0008818">
    <property type="term" value="F:cobalamin 5'-phosphate synthase activity"/>
    <property type="evidence" value="ECO:0007669"/>
    <property type="project" value="UniProtKB-UniRule"/>
</dbReference>
<keyword evidence="9 19" id="KW-0808">Transferase</keyword>
<feature type="transmembrane region" description="Helical" evidence="19">
    <location>
        <begin position="123"/>
        <end position="146"/>
    </location>
</feature>
<evidence type="ECO:0000256" key="18">
    <source>
        <dbReference type="ARBA" id="ARBA00049504"/>
    </source>
</evidence>
<evidence type="ECO:0000256" key="4">
    <source>
        <dbReference type="ARBA" id="ARBA00010561"/>
    </source>
</evidence>
<comment type="similarity">
    <text evidence="4 19">Belongs to the CobS family.</text>
</comment>
<dbReference type="GO" id="GO:0009236">
    <property type="term" value="P:cobalamin biosynthetic process"/>
    <property type="evidence" value="ECO:0007669"/>
    <property type="project" value="UniProtKB-UniRule"/>
</dbReference>
<evidence type="ECO:0000256" key="10">
    <source>
        <dbReference type="ARBA" id="ARBA00022692"/>
    </source>
</evidence>
<keyword evidence="13 19" id="KW-0472">Membrane</keyword>
<dbReference type="EC" id="2.7.8.26" evidence="5 19"/>
<comment type="caution">
    <text evidence="19">Lacks conserved residue(s) required for the propagation of feature annotation.</text>
</comment>
<evidence type="ECO:0000256" key="13">
    <source>
        <dbReference type="ARBA" id="ARBA00023136"/>
    </source>
</evidence>
<feature type="transmembrane region" description="Helical" evidence="19">
    <location>
        <begin position="194"/>
        <end position="213"/>
    </location>
</feature>
<comment type="catalytic activity">
    <reaction evidence="18 19">
        <text>alpha-ribazole 5'-phosphate + adenosylcob(III)inamide-GDP = adenosylcob(III)alamin 5'-phosphate + GMP + H(+)</text>
        <dbReference type="Rhea" id="RHEA:23560"/>
        <dbReference type="ChEBI" id="CHEBI:15378"/>
        <dbReference type="ChEBI" id="CHEBI:57918"/>
        <dbReference type="ChEBI" id="CHEBI:58115"/>
        <dbReference type="ChEBI" id="CHEBI:60487"/>
        <dbReference type="ChEBI" id="CHEBI:60493"/>
        <dbReference type="EC" id="2.7.8.26"/>
    </reaction>
</comment>
<reference evidence="20 21" key="1">
    <citation type="submission" date="2020-07" db="EMBL/GenBank/DDBJ databases">
        <title>non toxigenic Corynebacterium sp. nov from a clinical source.</title>
        <authorList>
            <person name="Bernier A.-M."/>
            <person name="Bernard K."/>
        </authorList>
    </citation>
    <scope>NUCLEOTIDE SEQUENCE [LARGE SCALE GENOMIC DNA]</scope>
    <source>
        <strain evidence="21">NML 93-0612</strain>
    </source>
</reference>
<comment type="subcellular location">
    <subcellularLocation>
        <location evidence="2 19">Cell membrane</location>
        <topology evidence="2 19">Multi-pass membrane protein</topology>
    </subcellularLocation>
</comment>
<dbReference type="InterPro" id="IPR003805">
    <property type="entry name" value="CobS"/>
</dbReference>
<dbReference type="UniPathway" id="UPA00148">
    <property type="reaction ID" value="UER00238"/>
</dbReference>
<sequence>MSGKAGYSGDGTHGPALIEGITTALSWLTVLPVQGASTFDRVTGARAMAGLPVAGLALGLTSAVTAYPLLAFGSHEFLVAALTVIAWELGSRMMHIDGLSDVGDALGSYAPPEKAQEILSDRYTGALGMGAVLLTLLAQVAGLTALYHWGPIAAVLAASIPMLARACATIGCHSSFSPFSATGFGELIIGTVKAWWVVAWVVAIGVAVVLVAVGVDKQLAWGAVAACFTTPLAALLLLRHCSRRFNGLNGDCIGAAIEVGAAVAAVTLGIAS</sequence>
<dbReference type="EMBL" id="CP059833">
    <property type="protein sequence ID" value="QMV84980.1"/>
    <property type="molecule type" value="Genomic_DNA"/>
</dbReference>
<evidence type="ECO:0000256" key="15">
    <source>
        <dbReference type="ARBA" id="ARBA00032605"/>
    </source>
</evidence>
<evidence type="ECO:0000256" key="16">
    <source>
        <dbReference type="ARBA" id="ARBA00032853"/>
    </source>
</evidence>
<keyword evidence="8 19" id="KW-0169">Cobalamin biosynthesis</keyword>
<evidence type="ECO:0000256" key="5">
    <source>
        <dbReference type="ARBA" id="ARBA00013200"/>
    </source>
</evidence>
<evidence type="ECO:0000313" key="21">
    <source>
        <dbReference type="Proteomes" id="UP000515570"/>
    </source>
</evidence>
<accession>A0A7G5FED9</accession>
<dbReference type="PANTHER" id="PTHR34148">
    <property type="entry name" value="ADENOSYLCOBINAMIDE-GDP RIBAZOLETRANSFERASE"/>
    <property type="match status" value="1"/>
</dbReference>
<feature type="transmembrane region" description="Helical" evidence="19">
    <location>
        <begin position="219"/>
        <end position="238"/>
    </location>
</feature>
<dbReference type="HAMAP" id="MF_00719">
    <property type="entry name" value="CobS"/>
    <property type="match status" value="1"/>
</dbReference>
<dbReference type="GO" id="GO:0051073">
    <property type="term" value="F:adenosylcobinamide-GDP ribazoletransferase activity"/>
    <property type="evidence" value="ECO:0007669"/>
    <property type="project" value="UniProtKB-UniRule"/>
</dbReference>
<dbReference type="RefSeq" id="WP_182385787.1">
    <property type="nucleotide sequence ID" value="NZ_CP059833.1"/>
</dbReference>
<comment type="catalytic activity">
    <reaction evidence="17 19">
        <text>alpha-ribazole + adenosylcob(III)inamide-GDP = adenosylcob(III)alamin + GMP + H(+)</text>
        <dbReference type="Rhea" id="RHEA:16049"/>
        <dbReference type="ChEBI" id="CHEBI:10329"/>
        <dbReference type="ChEBI" id="CHEBI:15378"/>
        <dbReference type="ChEBI" id="CHEBI:18408"/>
        <dbReference type="ChEBI" id="CHEBI:58115"/>
        <dbReference type="ChEBI" id="CHEBI:60487"/>
        <dbReference type="EC" id="2.7.8.26"/>
    </reaction>
</comment>
<name>A0A7G5FED9_9CORY</name>
<protein>
    <recommendedName>
        <fullName evidence="6 19">Adenosylcobinamide-GDP ribazoletransferase</fullName>
        <ecNumber evidence="5 19">2.7.8.26</ecNumber>
    </recommendedName>
    <alternativeName>
        <fullName evidence="16 19">Cobalamin synthase</fullName>
    </alternativeName>
    <alternativeName>
        <fullName evidence="15 19">Cobalamin-5'-phosphate synthase</fullName>
    </alternativeName>
</protein>
<comment type="function">
    <text evidence="14 19">Joins adenosylcobinamide-GDP and alpha-ribazole to generate adenosylcobalamin (Ado-cobalamin). Also synthesizes adenosylcobalamin 5'-phosphate from adenosylcobinamide-GDP and alpha-ribazole 5'-phosphate.</text>
</comment>
<dbReference type="Proteomes" id="UP000515570">
    <property type="component" value="Chromosome"/>
</dbReference>
<keyword evidence="12 19" id="KW-1133">Transmembrane helix</keyword>
<gene>
    <name evidence="19" type="primary">cobS</name>
    <name evidence="20" type="ORF">HW450_11705</name>
</gene>
<proteinExistence type="inferred from homology"/>
<comment type="pathway">
    <text evidence="3 19">Cofactor biosynthesis; adenosylcobalamin biosynthesis; adenosylcobalamin from cob(II)yrinate a,c-diamide: step 7/7.</text>
</comment>
<evidence type="ECO:0000256" key="7">
    <source>
        <dbReference type="ARBA" id="ARBA00022475"/>
    </source>
</evidence>
<evidence type="ECO:0000256" key="9">
    <source>
        <dbReference type="ARBA" id="ARBA00022679"/>
    </source>
</evidence>
<keyword evidence="7 19" id="KW-1003">Cell membrane</keyword>
<dbReference type="PANTHER" id="PTHR34148:SF1">
    <property type="entry name" value="ADENOSYLCOBINAMIDE-GDP RIBAZOLETRANSFERASE"/>
    <property type="match status" value="1"/>
</dbReference>
<evidence type="ECO:0000256" key="3">
    <source>
        <dbReference type="ARBA" id="ARBA00004663"/>
    </source>
</evidence>
<evidence type="ECO:0000256" key="1">
    <source>
        <dbReference type="ARBA" id="ARBA00001946"/>
    </source>
</evidence>
<evidence type="ECO:0000256" key="8">
    <source>
        <dbReference type="ARBA" id="ARBA00022573"/>
    </source>
</evidence>
<evidence type="ECO:0000256" key="2">
    <source>
        <dbReference type="ARBA" id="ARBA00004651"/>
    </source>
</evidence>
<evidence type="ECO:0000256" key="14">
    <source>
        <dbReference type="ARBA" id="ARBA00025228"/>
    </source>
</evidence>
<evidence type="ECO:0000256" key="19">
    <source>
        <dbReference type="HAMAP-Rule" id="MF_00719"/>
    </source>
</evidence>
<evidence type="ECO:0000256" key="6">
    <source>
        <dbReference type="ARBA" id="ARBA00015850"/>
    </source>
</evidence>
<comment type="cofactor">
    <cofactor evidence="1 19">
        <name>Mg(2+)</name>
        <dbReference type="ChEBI" id="CHEBI:18420"/>
    </cofactor>
</comment>
<evidence type="ECO:0000313" key="20">
    <source>
        <dbReference type="EMBL" id="QMV84980.1"/>
    </source>
</evidence>
<dbReference type="Pfam" id="PF02654">
    <property type="entry name" value="CobS"/>
    <property type="match status" value="1"/>
</dbReference>
<evidence type="ECO:0000256" key="17">
    <source>
        <dbReference type="ARBA" id="ARBA00048623"/>
    </source>
</evidence>
<evidence type="ECO:0000256" key="12">
    <source>
        <dbReference type="ARBA" id="ARBA00022989"/>
    </source>
</evidence>
<keyword evidence="11 19" id="KW-0460">Magnesium</keyword>
<dbReference type="AlphaFoldDB" id="A0A7G5FED9"/>